<comment type="caution">
    <text evidence="21">The sequence shown here is derived from an EMBL/GenBank/DDBJ whole genome shotgun (WGS) entry which is preliminary data.</text>
</comment>
<keyword evidence="13" id="KW-0472">Membrane</keyword>
<dbReference type="CDD" id="cd06225">
    <property type="entry name" value="HAMP"/>
    <property type="match status" value="1"/>
</dbReference>
<dbReference type="EC" id="2.7.13.3" evidence="3"/>
<keyword evidence="4" id="KW-1003">Cell membrane</keyword>
<dbReference type="eggNOG" id="COG2205">
    <property type="taxonomic scope" value="Bacteria"/>
</dbReference>
<evidence type="ECO:0000259" key="17">
    <source>
        <dbReference type="PROSITE" id="PS50109"/>
    </source>
</evidence>
<feature type="domain" description="Histidine kinase" evidence="17">
    <location>
        <begin position="274"/>
        <end position="495"/>
    </location>
</feature>
<dbReference type="Pfam" id="PF17152">
    <property type="entry name" value="CHASE8"/>
    <property type="match status" value="1"/>
</dbReference>
<dbReference type="SMART" id="SM00304">
    <property type="entry name" value="HAMP"/>
    <property type="match status" value="1"/>
</dbReference>
<evidence type="ECO:0000256" key="7">
    <source>
        <dbReference type="ARBA" id="ARBA00022692"/>
    </source>
</evidence>
<dbReference type="PANTHER" id="PTHR45339">
    <property type="entry name" value="HYBRID SIGNAL TRANSDUCTION HISTIDINE KINASE J"/>
    <property type="match status" value="1"/>
</dbReference>
<dbReference type="SUPFAM" id="SSF158472">
    <property type="entry name" value="HAMP domain-like"/>
    <property type="match status" value="1"/>
</dbReference>
<evidence type="ECO:0000256" key="15">
    <source>
        <dbReference type="PROSITE-ProRule" id="PRU00169"/>
    </source>
</evidence>
<name>A0A081NIB3_9GAMM</name>
<dbReference type="GO" id="GO:0005524">
    <property type="term" value="F:ATP binding"/>
    <property type="evidence" value="ECO:0007669"/>
    <property type="project" value="UniProtKB-KW"/>
</dbReference>
<dbReference type="GO" id="GO:0005886">
    <property type="term" value="C:plasma membrane"/>
    <property type="evidence" value="ECO:0007669"/>
    <property type="project" value="UniProtKB-SubCell"/>
</dbReference>
<dbReference type="Gene3D" id="3.40.50.2300">
    <property type="match status" value="2"/>
</dbReference>
<dbReference type="FunFam" id="1.10.287.130:FF:000003">
    <property type="entry name" value="Histidine kinase"/>
    <property type="match status" value="1"/>
</dbReference>
<dbReference type="OrthoDB" id="5555669at2"/>
<feature type="modified residue" description="4-aspartylphosphate" evidence="15">
    <location>
        <position position="709"/>
    </location>
</feature>
<keyword evidence="11" id="KW-1133">Transmembrane helix</keyword>
<dbReference type="SMART" id="SM00448">
    <property type="entry name" value="REC"/>
    <property type="match status" value="2"/>
</dbReference>
<dbReference type="PANTHER" id="PTHR45339:SF1">
    <property type="entry name" value="HYBRID SIGNAL TRANSDUCTION HISTIDINE KINASE J"/>
    <property type="match status" value="1"/>
</dbReference>
<keyword evidence="9" id="KW-0418">Kinase</keyword>
<keyword evidence="6" id="KW-0808">Transferase</keyword>
<dbReference type="CDD" id="cd17546">
    <property type="entry name" value="REC_hyHK_CKI1_RcsC-like"/>
    <property type="match status" value="1"/>
</dbReference>
<dbReference type="RefSeq" id="WP_034835302.1">
    <property type="nucleotide sequence ID" value="NZ_JOKH01000002.1"/>
</dbReference>
<dbReference type="InterPro" id="IPR008207">
    <property type="entry name" value="Sig_transdc_His_kin_Hpt_dom"/>
</dbReference>
<feature type="modified residue" description="4-aspartylphosphate" evidence="15">
    <location>
        <position position="568"/>
    </location>
</feature>
<feature type="domain" description="HPt" evidence="20">
    <location>
        <begin position="826"/>
        <end position="919"/>
    </location>
</feature>
<protein>
    <recommendedName>
        <fullName evidence="3">histidine kinase</fullName>
        <ecNumber evidence="3">2.7.13.3</ecNumber>
    </recommendedName>
</protein>
<dbReference type="Pfam" id="PF00072">
    <property type="entry name" value="Response_reg"/>
    <property type="match status" value="2"/>
</dbReference>
<feature type="coiled-coil region" evidence="16">
    <location>
        <begin position="212"/>
        <end position="268"/>
    </location>
</feature>
<dbReference type="SUPFAM" id="SSF47384">
    <property type="entry name" value="Homodimeric domain of signal transducing histidine kinase"/>
    <property type="match status" value="1"/>
</dbReference>
<gene>
    <name evidence="21" type="ORF">GZ78_11625</name>
</gene>
<dbReference type="Pfam" id="PF01627">
    <property type="entry name" value="Hpt"/>
    <property type="match status" value="1"/>
</dbReference>
<feature type="domain" description="HAMP" evidence="19">
    <location>
        <begin position="167"/>
        <end position="220"/>
    </location>
</feature>
<dbReference type="CDD" id="cd00082">
    <property type="entry name" value="HisKA"/>
    <property type="match status" value="1"/>
</dbReference>
<evidence type="ECO:0000256" key="12">
    <source>
        <dbReference type="ARBA" id="ARBA00023012"/>
    </source>
</evidence>
<keyword evidence="7" id="KW-0812">Transmembrane</keyword>
<dbReference type="InterPro" id="IPR036641">
    <property type="entry name" value="HPT_dom_sf"/>
</dbReference>
<accession>A0A081NIB3</accession>
<evidence type="ECO:0000256" key="2">
    <source>
        <dbReference type="ARBA" id="ARBA00004651"/>
    </source>
</evidence>
<evidence type="ECO:0000256" key="5">
    <source>
        <dbReference type="ARBA" id="ARBA00022553"/>
    </source>
</evidence>
<evidence type="ECO:0000259" key="18">
    <source>
        <dbReference type="PROSITE" id="PS50110"/>
    </source>
</evidence>
<keyword evidence="5 15" id="KW-0597">Phosphoprotein</keyword>
<reference evidence="21 22" key="1">
    <citation type="submission" date="2014-06" db="EMBL/GenBank/DDBJ databases">
        <title>Whole Genome Sequences of Three Symbiotic Endozoicomonas Bacteria.</title>
        <authorList>
            <person name="Neave M.J."/>
            <person name="Apprill A."/>
            <person name="Voolstra C.R."/>
        </authorList>
    </citation>
    <scope>NUCLEOTIDE SEQUENCE [LARGE SCALE GENOMIC DNA]</scope>
    <source>
        <strain evidence="21 22">DSM 25634</strain>
    </source>
</reference>
<dbReference type="PRINTS" id="PR00344">
    <property type="entry name" value="BCTRLSENSOR"/>
</dbReference>
<dbReference type="InterPro" id="IPR003660">
    <property type="entry name" value="HAMP_dom"/>
</dbReference>
<dbReference type="EMBL" id="JOKH01000002">
    <property type="protein sequence ID" value="KEQ18186.1"/>
    <property type="molecule type" value="Genomic_DNA"/>
</dbReference>
<evidence type="ECO:0000313" key="21">
    <source>
        <dbReference type="EMBL" id="KEQ18186.1"/>
    </source>
</evidence>
<dbReference type="PROSITE" id="PS50885">
    <property type="entry name" value="HAMP"/>
    <property type="match status" value="1"/>
</dbReference>
<evidence type="ECO:0000256" key="9">
    <source>
        <dbReference type="ARBA" id="ARBA00022777"/>
    </source>
</evidence>
<evidence type="ECO:0000256" key="10">
    <source>
        <dbReference type="ARBA" id="ARBA00022840"/>
    </source>
</evidence>
<evidence type="ECO:0000256" key="11">
    <source>
        <dbReference type="ARBA" id="ARBA00022989"/>
    </source>
</evidence>
<keyword evidence="10" id="KW-0067">ATP-binding</keyword>
<dbReference type="Gene3D" id="6.10.340.10">
    <property type="match status" value="1"/>
</dbReference>
<evidence type="ECO:0000256" key="1">
    <source>
        <dbReference type="ARBA" id="ARBA00000085"/>
    </source>
</evidence>
<evidence type="ECO:0000256" key="8">
    <source>
        <dbReference type="ARBA" id="ARBA00022741"/>
    </source>
</evidence>
<feature type="domain" description="Response regulatory" evidence="18">
    <location>
        <begin position="659"/>
        <end position="779"/>
    </location>
</feature>
<keyword evidence="12" id="KW-0902">Two-component regulatory system</keyword>
<evidence type="ECO:0000259" key="19">
    <source>
        <dbReference type="PROSITE" id="PS50885"/>
    </source>
</evidence>
<dbReference type="Pfam" id="PF00512">
    <property type="entry name" value="HisKA"/>
    <property type="match status" value="1"/>
</dbReference>
<dbReference type="InterPro" id="IPR005467">
    <property type="entry name" value="His_kinase_dom"/>
</dbReference>
<evidence type="ECO:0000256" key="6">
    <source>
        <dbReference type="ARBA" id="ARBA00022679"/>
    </source>
</evidence>
<dbReference type="PROSITE" id="PS50110">
    <property type="entry name" value="RESPONSE_REGULATORY"/>
    <property type="match status" value="2"/>
</dbReference>
<evidence type="ECO:0000313" key="22">
    <source>
        <dbReference type="Proteomes" id="UP000028073"/>
    </source>
</evidence>
<dbReference type="SUPFAM" id="SSF52172">
    <property type="entry name" value="CheY-like"/>
    <property type="match status" value="2"/>
</dbReference>
<sequence length="919" mass="102129">MLITAYAVLLVTLSIQSVSDLIKSRTSLVDHMETLAEVVGSNAHAALVFEDENSAKNLLTGFDSAPHIQSAFLLNADGEEIAAYHRSNHSPWAFSLQDFERPVTIFSNTRLHLYRPIILDKQLIGAIYIQCDLSPLYIELTQNLLLALVAALISVILASILASKLQRLLGKPITELANTISQMTKNEQYDHQVQKFDNDEIGQLYDCFNEMLMQIKERDQRLQQHRENLKASVAERTRELHSANRELKDNISELNEAKEAALEAAKAKSTFLANMSHEIRTPMNGVLGMLELLKDTRLDRVQQDFLETAYSSADALLQIINDILDFSKIEAGKMEIESIEMNPAEIAEDVCALLAGKAREKGLELNCYTDVDLPSILKGDSVRLRQVLTNLVGNAVKFTEEGEVVVRLNMLEAKDKHVKVEFLVEDTGIGIAADVLPNLFTAFTQADGSTTRKFGGTGLGLPISRQLVELMGSDVEVSSALNLGSTFSFVLDLDVSETQAIKPRNVSHALEGIKALIVDDNATNREILRHYLTAWGIDHSEVDSGIKALEVLNKALEEGAPYELILLDMDMPEMDGLALSRAIDGQPELAKARRIMLSSSGFITRAKQKEVGISACLSKPYRQSRLLDTTMQVMHEHHIKQTETVEAHVEESAFSHNIRILLVEDNIVNQKVAVSMLKKVGLNSPDIAADGKEAVAMIHKQEYDLILMDCQMPEMSGYEATGLIRKRENTHNLPRIPIIAMTANAMQGDREKCLTSGMDDYLSKPIKANTLKEKLAQWLINDLDDCDIDSETEEILERVETENHLEPEELNPILDMMTLNTLKEIMEEEFDSLVESYLEDAPSLLKDIQNASKEADLQIMIRAAHTLKSSSNNLGASLLAGFSLQVEKLGKDNQLAEAIQIIPQLEDALKKTTIALKSL</sequence>
<dbReference type="PROSITE" id="PS50894">
    <property type="entry name" value="HPT"/>
    <property type="match status" value="1"/>
</dbReference>
<dbReference type="STRING" id="1137799.GZ78_11625"/>
<organism evidence="21 22">
    <name type="scientific">Endozoicomonas numazuensis</name>
    <dbReference type="NCBI Taxonomy" id="1137799"/>
    <lineage>
        <taxon>Bacteria</taxon>
        <taxon>Pseudomonadati</taxon>
        <taxon>Pseudomonadota</taxon>
        <taxon>Gammaproteobacteria</taxon>
        <taxon>Oceanospirillales</taxon>
        <taxon>Endozoicomonadaceae</taxon>
        <taxon>Endozoicomonas</taxon>
    </lineage>
</organism>
<dbReference type="PROSITE" id="PS50109">
    <property type="entry name" value="HIS_KIN"/>
    <property type="match status" value="1"/>
</dbReference>
<dbReference type="SMART" id="SM00073">
    <property type="entry name" value="HPT"/>
    <property type="match status" value="1"/>
</dbReference>
<dbReference type="CDD" id="cd16922">
    <property type="entry name" value="HATPase_EvgS-ArcB-TorS-like"/>
    <property type="match status" value="1"/>
</dbReference>
<dbReference type="GO" id="GO:0000155">
    <property type="term" value="F:phosphorelay sensor kinase activity"/>
    <property type="evidence" value="ECO:0007669"/>
    <property type="project" value="InterPro"/>
</dbReference>
<dbReference type="Gene3D" id="1.10.287.130">
    <property type="match status" value="1"/>
</dbReference>
<dbReference type="InterPro" id="IPR036890">
    <property type="entry name" value="HATPase_C_sf"/>
</dbReference>
<evidence type="ECO:0000259" key="20">
    <source>
        <dbReference type="PROSITE" id="PS50894"/>
    </source>
</evidence>
<dbReference type="InterPro" id="IPR011006">
    <property type="entry name" value="CheY-like_superfamily"/>
</dbReference>
<proteinExistence type="predicted"/>
<dbReference type="InterPro" id="IPR001789">
    <property type="entry name" value="Sig_transdc_resp-reg_receiver"/>
</dbReference>
<evidence type="ECO:0000256" key="3">
    <source>
        <dbReference type="ARBA" id="ARBA00012438"/>
    </source>
</evidence>
<dbReference type="Proteomes" id="UP000028073">
    <property type="component" value="Unassembled WGS sequence"/>
</dbReference>
<dbReference type="SUPFAM" id="SSF47226">
    <property type="entry name" value="Histidine-containing phosphotransfer domain, HPT domain"/>
    <property type="match status" value="1"/>
</dbReference>
<comment type="subcellular location">
    <subcellularLocation>
        <location evidence="2">Cell membrane</location>
        <topology evidence="2">Multi-pass membrane protein</topology>
    </subcellularLocation>
</comment>
<dbReference type="eggNOG" id="COG0642">
    <property type="taxonomic scope" value="Bacteria"/>
</dbReference>
<dbReference type="InterPro" id="IPR004358">
    <property type="entry name" value="Sig_transdc_His_kin-like_C"/>
</dbReference>
<dbReference type="Gene3D" id="1.20.120.160">
    <property type="entry name" value="HPT domain"/>
    <property type="match status" value="1"/>
</dbReference>
<dbReference type="InterPro" id="IPR033417">
    <property type="entry name" value="CHASE8"/>
</dbReference>
<dbReference type="FunFam" id="3.30.565.10:FF:000010">
    <property type="entry name" value="Sensor histidine kinase RcsC"/>
    <property type="match status" value="1"/>
</dbReference>
<keyword evidence="8" id="KW-0547">Nucleotide-binding</keyword>
<dbReference type="AlphaFoldDB" id="A0A081NIB3"/>
<comment type="catalytic activity">
    <reaction evidence="1">
        <text>ATP + protein L-histidine = ADP + protein N-phospho-L-histidine.</text>
        <dbReference type="EC" id="2.7.13.3"/>
    </reaction>
</comment>
<evidence type="ECO:0000256" key="14">
    <source>
        <dbReference type="PROSITE-ProRule" id="PRU00110"/>
    </source>
</evidence>
<dbReference type="Gene3D" id="3.30.565.10">
    <property type="entry name" value="Histidine kinase-like ATPase, C-terminal domain"/>
    <property type="match status" value="1"/>
</dbReference>
<dbReference type="Pfam" id="PF02518">
    <property type="entry name" value="HATPase_c"/>
    <property type="match status" value="1"/>
</dbReference>
<evidence type="ECO:0000256" key="16">
    <source>
        <dbReference type="SAM" id="Coils"/>
    </source>
</evidence>
<dbReference type="InterPro" id="IPR003661">
    <property type="entry name" value="HisK_dim/P_dom"/>
</dbReference>
<dbReference type="CDD" id="cd00088">
    <property type="entry name" value="HPT"/>
    <property type="match status" value="1"/>
</dbReference>
<feature type="modified residue" description="Phosphohistidine" evidence="14">
    <location>
        <position position="865"/>
    </location>
</feature>
<dbReference type="SMART" id="SM00387">
    <property type="entry name" value="HATPase_c"/>
    <property type="match status" value="1"/>
</dbReference>
<keyword evidence="16" id="KW-0175">Coiled coil</keyword>
<dbReference type="InterPro" id="IPR036097">
    <property type="entry name" value="HisK_dim/P_sf"/>
</dbReference>
<dbReference type="CDD" id="cd00156">
    <property type="entry name" value="REC"/>
    <property type="match status" value="1"/>
</dbReference>
<dbReference type="SMART" id="SM00388">
    <property type="entry name" value="HisKA"/>
    <property type="match status" value="1"/>
</dbReference>
<keyword evidence="22" id="KW-1185">Reference proteome</keyword>
<evidence type="ECO:0000256" key="4">
    <source>
        <dbReference type="ARBA" id="ARBA00022475"/>
    </source>
</evidence>
<dbReference type="InterPro" id="IPR003594">
    <property type="entry name" value="HATPase_dom"/>
</dbReference>
<feature type="domain" description="Response regulatory" evidence="18">
    <location>
        <begin position="514"/>
        <end position="634"/>
    </location>
</feature>
<dbReference type="SUPFAM" id="SSF55874">
    <property type="entry name" value="ATPase domain of HSP90 chaperone/DNA topoisomerase II/histidine kinase"/>
    <property type="match status" value="1"/>
</dbReference>
<evidence type="ECO:0000256" key="13">
    <source>
        <dbReference type="ARBA" id="ARBA00023136"/>
    </source>
</evidence>